<dbReference type="OrthoDB" id="5989898at2759"/>
<proteinExistence type="inferred from homology"/>
<keyword evidence="4" id="KW-1185">Reference proteome</keyword>
<feature type="compositionally biased region" description="Basic and acidic residues" evidence="2">
    <location>
        <begin position="56"/>
        <end position="79"/>
    </location>
</feature>
<evidence type="ECO:0008006" key="5">
    <source>
        <dbReference type="Google" id="ProtNLM"/>
    </source>
</evidence>
<dbReference type="PANTHER" id="PTHR12767:SF9">
    <property type="entry name" value="BCL7-LIKE"/>
    <property type="match status" value="1"/>
</dbReference>
<evidence type="ECO:0000313" key="4">
    <source>
        <dbReference type="Proteomes" id="UP000887568"/>
    </source>
</evidence>
<dbReference type="EnsemblMetazoa" id="XM_038197726.1">
    <property type="protein sequence ID" value="XP_038053654.1"/>
    <property type="gene ID" value="LOC119726118"/>
</dbReference>
<dbReference type="PANTHER" id="PTHR12767">
    <property type="entry name" value="BCL7 RELATED"/>
    <property type="match status" value="1"/>
</dbReference>
<dbReference type="RefSeq" id="XP_038053654.1">
    <property type="nucleotide sequence ID" value="XM_038197726.1"/>
</dbReference>
<feature type="compositionally biased region" description="Polar residues" evidence="2">
    <location>
        <begin position="106"/>
        <end position="119"/>
    </location>
</feature>
<comment type="similarity">
    <text evidence="1">Belongs to the BCL7 family.</text>
</comment>
<feature type="compositionally biased region" description="Basic and acidic residues" evidence="2">
    <location>
        <begin position="122"/>
        <end position="136"/>
    </location>
</feature>
<dbReference type="AlphaFoldDB" id="A0A913ZQJ6"/>
<dbReference type="OMA" id="KWVPVVE"/>
<dbReference type="GeneID" id="119726118"/>
<name>A0A913ZQJ6_PATMI</name>
<dbReference type="Proteomes" id="UP000887568">
    <property type="component" value="Unplaced"/>
</dbReference>
<organism evidence="3 4">
    <name type="scientific">Patiria miniata</name>
    <name type="common">Bat star</name>
    <name type="synonym">Asterina miniata</name>
    <dbReference type="NCBI Taxonomy" id="46514"/>
    <lineage>
        <taxon>Eukaryota</taxon>
        <taxon>Metazoa</taxon>
        <taxon>Echinodermata</taxon>
        <taxon>Eleutherozoa</taxon>
        <taxon>Asterozoa</taxon>
        <taxon>Asteroidea</taxon>
        <taxon>Valvatacea</taxon>
        <taxon>Valvatida</taxon>
        <taxon>Asterinidae</taxon>
        <taxon>Patiria</taxon>
    </lineage>
</organism>
<protein>
    <recommendedName>
        <fullName evidence="5">B-cell CLL/lymphoma 7 protein family member A</fullName>
    </recommendedName>
</protein>
<evidence type="ECO:0000313" key="3">
    <source>
        <dbReference type="EnsemblMetazoa" id="XP_038053654.1"/>
    </source>
</evidence>
<sequence length="239" mass="26153">MMGSSRSARAETRSRAKDEIKRVMQAIDKVRKWEKKWVTIGDTSIKIFKWVPVVETKSKEKEGEEKKDEQSADANKENNPEGMGPSGSEVTDLAKHHGETAKDSAKQGSPGQGEDQQVGQEPLRHRDVTALIEDARLTPSSALSHDDSTMDSTMDSNYSSDNDDRSSTTGVSEGGEQRNFGNLKKDDTTSQPLEQTPQTTPDESDPKTSGTHTSPSEKPDDVSEPPAKQPRLHADTTSS</sequence>
<feature type="compositionally biased region" description="Low complexity" evidence="2">
    <location>
        <begin position="150"/>
        <end position="160"/>
    </location>
</feature>
<feature type="region of interest" description="Disordered" evidence="2">
    <location>
        <begin position="51"/>
        <end position="239"/>
    </location>
</feature>
<dbReference type="InterPro" id="IPR006804">
    <property type="entry name" value="BCL7"/>
</dbReference>
<evidence type="ECO:0000256" key="1">
    <source>
        <dbReference type="ARBA" id="ARBA00010326"/>
    </source>
</evidence>
<evidence type="ECO:0000256" key="2">
    <source>
        <dbReference type="SAM" id="MobiDB-lite"/>
    </source>
</evidence>
<dbReference type="Pfam" id="PF04714">
    <property type="entry name" value="BCL_N"/>
    <property type="match status" value="1"/>
</dbReference>
<reference evidence="3" key="1">
    <citation type="submission" date="2022-11" db="UniProtKB">
        <authorList>
            <consortium name="EnsemblMetazoa"/>
        </authorList>
    </citation>
    <scope>IDENTIFICATION</scope>
</reference>
<feature type="compositionally biased region" description="Polar residues" evidence="2">
    <location>
        <begin position="189"/>
        <end position="214"/>
    </location>
</feature>
<accession>A0A913ZQJ6</accession>
<feature type="compositionally biased region" description="Basic and acidic residues" evidence="2">
    <location>
        <begin position="92"/>
        <end position="105"/>
    </location>
</feature>